<dbReference type="Proteomes" id="UP000190044">
    <property type="component" value="Unassembled WGS sequence"/>
</dbReference>
<dbReference type="Pfam" id="PF08892">
    <property type="entry name" value="YqcI_YcgG"/>
    <property type="match status" value="1"/>
</dbReference>
<evidence type="ECO:0000313" key="1">
    <source>
        <dbReference type="EMBL" id="SKB40596.1"/>
    </source>
</evidence>
<evidence type="ECO:0000313" key="2">
    <source>
        <dbReference type="Proteomes" id="UP000190044"/>
    </source>
</evidence>
<name>A0A1T5B065_9SPHN</name>
<evidence type="ECO:0008006" key="3">
    <source>
        <dbReference type="Google" id="ProtNLM"/>
    </source>
</evidence>
<reference evidence="2" key="1">
    <citation type="submission" date="2017-02" db="EMBL/GenBank/DDBJ databases">
        <authorList>
            <person name="Varghese N."/>
            <person name="Submissions S."/>
        </authorList>
    </citation>
    <scope>NUCLEOTIDE SEQUENCE [LARGE SCALE GENOMIC DNA]</scope>
    <source>
        <strain evidence="2">R11H</strain>
    </source>
</reference>
<dbReference type="InterPro" id="IPR014988">
    <property type="entry name" value="Uncharacterised_YqcI/YcgG"/>
</dbReference>
<dbReference type="EMBL" id="FUYP01000005">
    <property type="protein sequence ID" value="SKB40596.1"/>
    <property type="molecule type" value="Genomic_DNA"/>
</dbReference>
<dbReference type="PANTHER" id="PTHR40045:SF1">
    <property type="entry name" value="YQCI_YCGG FAMILY PROTEIN"/>
    <property type="match status" value="1"/>
</dbReference>
<dbReference type="PANTHER" id="PTHR40045">
    <property type="entry name" value="YCGG FAMILY PROTEIN"/>
    <property type="match status" value="1"/>
</dbReference>
<protein>
    <recommendedName>
        <fullName evidence="3">YqcI/YcgG family protein</fullName>
    </recommendedName>
</protein>
<keyword evidence="2" id="KW-1185">Reference proteome</keyword>
<dbReference type="RefSeq" id="WP_079637647.1">
    <property type="nucleotide sequence ID" value="NZ_FUYP01000005.1"/>
</dbReference>
<gene>
    <name evidence="1" type="ORF">SAMN06295937_100535</name>
</gene>
<sequence length="231" mass="24773">MSNLSPSQSAAGKAFAERIADQMFPCVGAKSALAAGGLSIVEAGPLVCGRDDEKILDALEETAEAFWRGSGRRFYSLAILFDGPVPPDEAAFEAQMWARLQALADRDAARGAPVDPEVSEHPASPWFALSLGGHGYFIVGLHPAASRPARRFEQPTLVFNLQAQFAALRRDGLYDKMRSAIMARDTALAGSPNPMLADFGDASAAAQFSGREVDGDWFCPFLPPMRRSRAA</sequence>
<dbReference type="OrthoDB" id="283514at2"/>
<proteinExistence type="predicted"/>
<organism evidence="1 2">
    <name type="scientific">Sphingopyxis flava</name>
    <dbReference type="NCBI Taxonomy" id="1507287"/>
    <lineage>
        <taxon>Bacteria</taxon>
        <taxon>Pseudomonadati</taxon>
        <taxon>Pseudomonadota</taxon>
        <taxon>Alphaproteobacteria</taxon>
        <taxon>Sphingomonadales</taxon>
        <taxon>Sphingomonadaceae</taxon>
        <taxon>Sphingopyxis</taxon>
    </lineage>
</organism>
<dbReference type="AlphaFoldDB" id="A0A1T5B065"/>
<dbReference type="NCBIfam" id="NF041366">
    <property type="entry name" value="GntA_guanitoxin"/>
    <property type="match status" value="1"/>
</dbReference>
<accession>A0A1T5B065</accession>